<sequence length="290" mass="32240">MTAFSELYFKSDDGLTLYARDYAAVGTQAKCPIICVHGLTRNSSDFEDIAPWLAQQSRRVIAVDVRGRGKSDYDVNTDNYNPMRYAKDIANLMYQLGIARAVFIGTSMGGITTMTLALQNLKLIVAAVLNDVGPSLSHTGLARIAGYAGKGKSLNNMDEAREYIKEINHYAFPHNSEQEWAKWAQRAFSVNHEGSVVARYDPNIALPLQNGRLKARSFWSKLAFKRLTKNRTCLLIRGGISDLIEAEQLQEMQKLAPRLQYAEVPGVGHAPMLNEPAAKTALQHFLTQCD</sequence>
<name>A0ABY9RGM7_9BURK</name>
<dbReference type="PANTHER" id="PTHR43194">
    <property type="entry name" value="HYDROLASE ALPHA/BETA FOLD FAMILY"/>
    <property type="match status" value="1"/>
</dbReference>
<protein>
    <submittedName>
        <fullName evidence="2">Alpha/beta hydrolase</fullName>
    </submittedName>
</protein>
<accession>A0ABY9RGM7</accession>
<dbReference type="Gene3D" id="3.40.50.1820">
    <property type="entry name" value="alpha/beta hydrolase"/>
    <property type="match status" value="1"/>
</dbReference>
<evidence type="ECO:0000313" key="3">
    <source>
        <dbReference type="Proteomes" id="UP001181355"/>
    </source>
</evidence>
<evidence type="ECO:0000313" key="2">
    <source>
        <dbReference type="EMBL" id="WMW79824.1"/>
    </source>
</evidence>
<dbReference type="InterPro" id="IPR050228">
    <property type="entry name" value="Carboxylesterase_BioH"/>
</dbReference>
<keyword evidence="3" id="KW-1185">Reference proteome</keyword>
<dbReference type="InterPro" id="IPR029058">
    <property type="entry name" value="AB_hydrolase_fold"/>
</dbReference>
<gene>
    <name evidence="2" type="ORF">RF679_14380</name>
</gene>
<reference evidence="2" key="1">
    <citation type="submission" date="2023-09" db="EMBL/GenBank/DDBJ databases">
        <title>Undibacterium sp. 20NA77.5 isolated from freshwater.</title>
        <authorList>
            <person name="Le V."/>
            <person name="Ko S.-R."/>
            <person name="Ahn C.-Y."/>
            <person name="Oh H.-M."/>
        </authorList>
    </citation>
    <scope>NUCLEOTIDE SEQUENCE</scope>
    <source>
        <strain evidence="2">20NA77.5</strain>
    </source>
</reference>
<dbReference type="EMBL" id="CP133720">
    <property type="protein sequence ID" value="WMW79824.1"/>
    <property type="molecule type" value="Genomic_DNA"/>
</dbReference>
<evidence type="ECO:0000259" key="1">
    <source>
        <dbReference type="Pfam" id="PF00561"/>
    </source>
</evidence>
<keyword evidence="2" id="KW-0378">Hydrolase</keyword>
<proteinExistence type="predicted"/>
<dbReference type="GO" id="GO:0016787">
    <property type="term" value="F:hydrolase activity"/>
    <property type="evidence" value="ECO:0007669"/>
    <property type="project" value="UniProtKB-KW"/>
</dbReference>
<dbReference type="PANTHER" id="PTHR43194:SF2">
    <property type="entry name" value="PEROXISOMAL MEMBRANE PROTEIN LPX1"/>
    <property type="match status" value="1"/>
</dbReference>
<dbReference type="SUPFAM" id="SSF53474">
    <property type="entry name" value="alpha/beta-Hydrolases"/>
    <property type="match status" value="1"/>
</dbReference>
<dbReference type="Pfam" id="PF00561">
    <property type="entry name" value="Abhydrolase_1"/>
    <property type="match status" value="1"/>
</dbReference>
<feature type="domain" description="AB hydrolase-1" evidence="1">
    <location>
        <begin position="32"/>
        <end position="276"/>
    </location>
</feature>
<dbReference type="InterPro" id="IPR000073">
    <property type="entry name" value="AB_hydrolase_1"/>
</dbReference>
<organism evidence="2 3">
    <name type="scientific">Undibacterium cyanobacteriorum</name>
    <dbReference type="NCBI Taxonomy" id="3073561"/>
    <lineage>
        <taxon>Bacteria</taxon>
        <taxon>Pseudomonadati</taxon>
        <taxon>Pseudomonadota</taxon>
        <taxon>Betaproteobacteria</taxon>
        <taxon>Burkholderiales</taxon>
        <taxon>Oxalobacteraceae</taxon>
        <taxon>Undibacterium</taxon>
    </lineage>
</organism>
<dbReference type="RefSeq" id="WP_309481318.1">
    <property type="nucleotide sequence ID" value="NZ_CP133720.1"/>
</dbReference>
<dbReference type="Proteomes" id="UP001181355">
    <property type="component" value="Chromosome"/>
</dbReference>